<dbReference type="KEGG" id="sgy:Sgly_1735"/>
<evidence type="ECO:0000313" key="2">
    <source>
        <dbReference type="Proteomes" id="UP000007488"/>
    </source>
</evidence>
<dbReference type="AlphaFoldDB" id="F0SYZ5"/>
<sequence length="184" mass="21382">MKGKFLKRLTIFAVWTVLLGISFYTAFATKSDTAANKERLQQLQTEYSNKQLEIEAEIGSMPRNTEEDWKKIREAENNLKNMPMQPEANQLMHELSTPISEQPKENLETRIFYSRDALETQNYIALAADEKDPAILASYQKSAKIMEHKKSLLDQVEKDFKEGKGTYEEWNKRIDELMAIDPCR</sequence>
<name>F0SYZ5_SYNGF</name>
<dbReference type="OrthoDB" id="9837518at2"/>
<evidence type="ECO:0000313" key="1">
    <source>
        <dbReference type="EMBL" id="ADY56032.1"/>
    </source>
</evidence>
<protein>
    <submittedName>
        <fullName evidence="1">Uncharacterized protein</fullName>
    </submittedName>
</protein>
<organism evidence="1 2">
    <name type="scientific">Syntrophobotulus glycolicus (strain DSM 8271 / FlGlyR)</name>
    <dbReference type="NCBI Taxonomy" id="645991"/>
    <lineage>
        <taxon>Bacteria</taxon>
        <taxon>Bacillati</taxon>
        <taxon>Bacillota</taxon>
        <taxon>Clostridia</taxon>
        <taxon>Eubacteriales</taxon>
        <taxon>Desulfitobacteriaceae</taxon>
        <taxon>Syntrophobotulus</taxon>
    </lineage>
</organism>
<dbReference type="eggNOG" id="ENOG5033V88">
    <property type="taxonomic scope" value="Bacteria"/>
</dbReference>
<dbReference type="RefSeq" id="WP_013624900.1">
    <property type="nucleotide sequence ID" value="NC_015172.1"/>
</dbReference>
<dbReference type="STRING" id="645991.Sgly_1735"/>
<accession>F0SYZ5</accession>
<proteinExistence type="predicted"/>
<reference evidence="1 2" key="1">
    <citation type="journal article" date="2011" name="Stand. Genomic Sci.">
        <title>Complete genome sequence of Syntrophobotulus glycolicus type strain (FlGlyR).</title>
        <authorList>
            <person name="Han C."/>
            <person name="Mwirichia R."/>
            <person name="Chertkov O."/>
            <person name="Held B."/>
            <person name="Lapidus A."/>
            <person name="Nolan M."/>
            <person name="Lucas S."/>
            <person name="Hammon N."/>
            <person name="Deshpande S."/>
            <person name="Cheng J.F."/>
            <person name="Tapia R."/>
            <person name="Goodwin L."/>
            <person name="Pitluck S."/>
            <person name="Huntemann M."/>
            <person name="Liolios K."/>
            <person name="Ivanova N."/>
            <person name="Pagani I."/>
            <person name="Mavromatis K."/>
            <person name="Ovchinikova G."/>
            <person name="Pati A."/>
            <person name="Chen A."/>
            <person name="Palaniappan K."/>
            <person name="Land M."/>
            <person name="Hauser L."/>
            <person name="Brambilla E.M."/>
            <person name="Rohde M."/>
            <person name="Spring S."/>
            <person name="Sikorski J."/>
            <person name="Goker M."/>
            <person name="Woyke T."/>
            <person name="Bristow J."/>
            <person name="Eisen J.A."/>
            <person name="Markowitz V."/>
            <person name="Hugenholtz P."/>
            <person name="Kyrpides N.C."/>
            <person name="Klenk H.P."/>
            <person name="Detter J.C."/>
        </authorList>
    </citation>
    <scope>NUCLEOTIDE SEQUENCE [LARGE SCALE GENOMIC DNA]</scope>
    <source>
        <strain evidence="2">DSM 8271 / FlGlyR</strain>
    </source>
</reference>
<dbReference type="HOGENOM" id="CLU_1465981_0_0_9"/>
<reference evidence="2" key="2">
    <citation type="submission" date="2011-02" db="EMBL/GenBank/DDBJ databases">
        <title>The complete genome of Syntrophobotulus glycolicus DSM 8271.</title>
        <authorList>
            <person name="Lucas S."/>
            <person name="Copeland A."/>
            <person name="Lapidus A."/>
            <person name="Bruce D."/>
            <person name="Goodwin L."/>
            <person name="Pitluck S."/>
            <person name="Kyrpides N."/>
            <person name="Mavromatis K."/>
            <person name="Pagani I."/>
            <person name="Ivanova N."/>
            <person name="Mikhailova N."/>
            <person name="Chertkov O."/>
            <person name="Held B."/>
            <person name="Detter J.C."/>
            <person name="Tapia R."/>
            <person name="Han C."/>
            <person name="Land M."/>
            <person name="Hauser L."/>
            <person name="Markowitz V."/>
            <person name="Cheng J.-F."/>
            <person name="Hugenholtz P."/>
            <person name="Woyke T."/>
            <person name="Wu D."/>
            <person name="Spring S."/>
            <person name="Schroeder M."/>
            <person name="Brambilla E."/>
            <person name="Klenk H.-P."/>
            <person name="Eisen J.A."/>
        </authorList>
    </citation>
    <scope>NUCLEOTIDE SEQUENCE [LARGE SCALE GENOMIC DNA]</scope>
    <source>
        <strain evidence="2">DSM 8271 / FlGlyR</strain>
    </source>
</reference>
<gene>
    <name evidence="1" type="ordered locus">Sgly_1735</name>
</gene>
<keyword evidence="2" id="KW-1185">Reference proteome</keyword>
<dbReference type="Proteomes" id="UP000007488">
    <property type="component" value="Chromosome"/>
</dbReference>
<dbReference type="EMBL" id="CP002547">
    <property type="protein sequence ID" value="ADY56032.1"/>
    <property type="molecule type" value="Genomic_DNA"/>
</dbReference>